<dbReference type="Gene3D" id="3.30.565.10">
    <property type="entry name" value="Histidine kinase-like ATPase, C-terminal domain"/>
    <property type="match status" value="1"/>
</dbReference>
<keyword evidence="6 11" id="KW-0812">Transmembrane</keyword>
<dbReference type="CDD" id="cd00075">
    <property type="entry name" value="HATPase"/>
    <property type="match status" value="1"/>
</dbReference>
<dbReference type="Pfam" id="PF00512">
    <property type="entry name" value="HisKA"/>
    <property type="match status" value="1"/>
</dbReference>
<dbReference type="PROSITE" id="PS50109">
    <property type="entry name" value="HIS_KIN"/>
    <property type="match status" value="1"/>
</dbReference>
<keyword evidence="4" id="KW-0597">Phosphoprotein</keyword>
<dbReference type="SUPFAM" id="SSF47384">
    <property type="entry name" value="Homodimeric domain of signal transducing histidine kinase"/>
    <property type="match status" value="1"/>
</dbReference>
<evidence type="ECO:0000256" key="6">
    <source>
        <dbReference type="ARBA" id="ARBA00022692"/>
    </source>
</evidence>
<evidence type="ECO:0000256" key="1">
    <source>
        <dbReference type="ARBA" id="ARBA00000085"/>
    </source>
</evidence>
<feature type="domain" description="HAMP" evidence="13">
    <location>
        <begin position="189"/>
        <end position="240"/>
    </location>
</feature>
<dbReference type="EC" id="2.7.13.3" evidence="3"/>
<evidence type="ECO:0000256" key="11">
    <source>
        <dbReference type="SAM" id="Phobius"/>
    </source>
</evidence>
<accession>X7FC80</accession>
<dbReference type="Proteomes" id="UP000023430">
    <property type="component" value="Unassembled WGS sequence"/>
</dbReference>
<dbReference type="PANTHER" id="PTHR45436:SF1">
    <property type="entry name" value="SENSOR PROTEIN QSEC"/>
    <property type="match status" value="1"/>
</dbReference>
<feature type="transmembrane region" description="Helical" evidence="11">
    <location>
        <begin position="12"/>
        <end position="35"/>
    </location>
</feature>
<evidence type="ECO:0000256" key="7">
    <source>
        <dbReference type="ARBA" id="ARBA00022777"/>
    </source>
</evidence>
<dbReference type="RefSeq" id="WP_043766818.1">
    <property type="nucleotide sequence ID" value="NZ_JAME01000004.1"/>
</dbReference>
<evidence type="ECO:0000256" key="2">
    <source>
        <dbReference type="ARBA" id="ARBA00004370"/>
    </source>
</evidence>
<comment type="catalytic activity">
    <reaction evidence="1">
        <text>ATP + protein L-histidine = ADP + protein N-phospho-L-histidine.</text>
        <dbReference type="EC" id="2.7.13.3"/>
    </reaction>
</comment>
<dbReference type="GO" id="GO:0000155">
    <property type="term" value="F:phosphorelay sensor kinase activity"/>
    <property type="evidence" value="ECO:0007669"/>
    <property type="project" value="InterPro"/>
</dbReference>
<dbReference type="InterPro" id="IPR004358">
    <property type="entry name" value="Sig_transdc_His_kin-like_C"/>
</dbReference>
<dbReference type="PRINTS" id="PR00344">
    <property type="entry name" value="BCTRLSENSOR"/>
</dbReference>
<evidence type="ECO:0000313" key="15">
    <source>
        <dbReference type="Proteomes" id="UP000023430"/>
    </source>
</evidence>
<dbReference type="SUPFAM" id="SSF55874">
    <property type="entry name" value="ATPase domain of HSP90 chaperone/DNA topoisomerase II/histidine kinase"/>
    <property type="match status" value="1"/>
</dbReference>
<dbReference type="PATRIC" id="fig|1449351.3.peg.775"/>
<keyword evidence="7" id="KW-0418">Kinase</keyword>
<organism evidence="14 15">
    <name type="scientific">Roseivivax isoporae LMG 25204</name>
    <dbReference type="NCBI Taxonomy" id="1449351"/>
    <lineage>
        <taxon>Bacteria</taxon>
        <taxon>Pseudomonadati</taxon>
        <taxon>Pseudomonadota</taxon>
        <taxon>Alphaproteobacteria</taxon>
        <taxon>Rhodobacterales</taxon>
        <taxon>Roseobacteraceae</taxon>
        <taxon>Roseivivax</taxon>
    </lineage>
</organism>
<evidence type="ECO:0000256" key="9">
    <source>
        <dbReference type="ARBA" id="ARBA00023012"/>
    </source>
</evidence>
<dbReference type="InterPro" id="IPR036890">
    <property type="entry name" value="HATPase_C_sf"/>
</dbReference>
<keyword evidence="5" id="KW-0808">Transferase</keyword>
<protein>
    <recommendedName>
        <fullName evidence="3">histidine kinase</fullName>
        <ecNumber evidence="3">2.7.13.3</ecNumber>
    </recommendedName>
</protein>
<dbReference type="Pfam" id="PF08521">
    <property type="entry name" value="2CSK_N"/>
    <property type="match status" value="1"/>
</dbReference>
<dbReference type="SMART" id="SM00388">
    <property type="entry name" value="HisKA"/>
    <property type="match status" value="1"/>
</dbReference>
<keyword evidence="15" id="KW-1185">Reference proteome</keyword>
<evidence type="ECO:0000259" key="12">
    <source>
        <dbReference type="PROSITE" id="PS50109"/>
    </source>
</evidence>
<dbReference type="InterPro" id="IPR003660">
    <property type="entry name" value="HAMP_dom"/>
</dbReference>
<dbReference type="eggNOG" id="COG4251">
    <property type="taxonomic scope" value="Bacteria"/>
</dbReference>
<dbReference type="EMBL" id="JAME01000004">
    <property type="protein sequence ID" value="ETX30353.1"/>
    <property type="molecule type" value="Genomic_DNA"/>
</dbReference>
<feature type="transmembrane region" description="Helical" evidence="11">
    <location>
        <begin position="170"/>
        <end position="192"/>
    </location>
</feature>
<evidence type="ECO:0000256" key="3">
    <source>
        <dbReference type="ARBA" id="ARBA00012438"/>
    </source>
</evidence>
<sequence length="460" mass="49149">MNARRVPSLRTRLFATILSALLVTAIFASAVRLSIAREMSMRLYDNTLEVVALTISRDTILTDGDMLAEQLLDRLVQSLGDPVYYRIIGPGGRFVTGYSRGPDGSPARGTELPTGEAVFYDGTYFGDPVRGVVLREFVADTELQGWTTVEVWQTVTQRHHLAVRLLSQTLMILAGVMAVVAAALAVGIWYGLGPLHALSEAVSRRSPRDLAPISGPVPRELDALVAALNGLIAEMREAIDKRDAFISDAAHQLRNPIAAVAAQLDAGIVATTDADRREILAEAHRAMARVRRMTTQLLSLEALDGAARMSTRTADLARLAAEAAAGAAPRILAAGGDIDFDAPEDGLAVTERNGLLTELIDNLLDNACNYGLRRGGRISIQLAKVGGSARLAVTDDGPGVPEEERARIFERFHRGTEDGNRGSGLGLAIARRIAATHDGTLELEPSATGARFVVVLPLAA</sequence>
<proteinExistence type="predicted"/>
<keyword evidence="8 11" id="KW-1133">Transmembrane helix</keyword>
<dbReference type="GO" id="GO:0005886">
    <property type="term" value="C:plasma membrane"/>
    <property type="evidence" value="ECO:0007669"/>
    <property type="project" value="TreeGrafter"/>
</dbReference>
<evidence type="ECO:0000256" key="4">
    <source>
        <dbReference type="ARBA" id="ARBA00022553"/>
    </source>
</evidence>
<keyword evidence="10 11" id="KW-0472">Membrane</keyword>
<evidence type="ECO:0000256" key="10">
    <source>
        <dbReference type="ARBA" id="ARBA00023136"/>
    </source>
</evidence>
<comment type="caution">
    <text evidence="14">The sequence shown here is derived from an EMBL/GenBank/DDBJ whole genome shotgun (WGS) entry which is preliminary data.</text>
</comment>
<dbReference type="InterPro" id="IPR050428">
    <property type="entry name" value="TCS_sensor_his_kinase"/>
</dbReference>
<dbReference type="InterPro" id="IPR003661">
    <property type="entry name" value="HisK_dim/P_dom"/>
</dbReference>
<dbReference type="InterPro" id="IPR005467">
    <property type="entry name" value="His_kinase_dom"/>
</dbReference>
<dbReference type="SMART" id="SM00387">
    <property type="entry name" value="HATPase_c"/>
    <property type="match status" value="1"/>
</dbReference>
<feature type="domain" description="Histidine kinase" evidence="12">
    <location>
        <begin position="248"/>
        <end position="460"/>
    </location>
</feature>
<dbReference type="InterPro" id="IPR013727">
    <property type="entry name" value="2CSK_N"/>
</dbReference>
<dbReference type="STRING" id="1449351.RISW2_16080"/>
<dbReference type="CDD" id="cd00082">
    <property type="entry name" value="HisKA"/>
    <property type="match status" value="1"/>
</dbReference>
<dbReference type="AlphaFoldDB" id="X7FC80"/>
<evidence type="ECO:0000259" key="13">
    <source>
        <dbReference type="PROSITE" id="PS50885"/>
    </source>
</evidence>
<name>X7FC80_9RHOB</name>
<dbReference type="PANTHER" id="PTHR45436">
    <property type="entry name" value="SENSOR HISTIDINE KINASE YKOH"/>
    <property type="match status" value="1"/>
</dbReference>
<dbReference type="Gene3D" id="1.10.287.130">
    <property type="match status" value="1"/>
</dbReference>
<dbReference type="Pfam" id="PF02518">
    <property type="entry name" value="HATPase_c"/>
    <property type="match status" value="1"/>
</dbReference>
<reference evidence="14 15" key="1">
    <citation type="submission" date="2014-01" db="EMBL/GenBank/DDBJ databases">
        <title>Roseivivax isoporae LMG 25204 Genome Sequencing.</title>
        <authorList>
            <person name="Lai Q."/>
            <person name="Li G."/>
            <person name="Shao Z."/>
        </authorList>
    </citation>
    <scope>NUCLEOTIDE SEQUENCE [LARGE SCALE GENOMIC DNA]</scope>
    <source>
        <strain evidence="14 15">LMG 25204</strain>
    </source>
</reference>
<dbReference type="InterPro" id="IPR036097">
    <property type="entry name" value="HisK_dim/P_sf"/>
</dbReference>
<dbReference type="InterPro" id="IPR003594">
    <property type="entry name" value="HATPase_dom"/>
</dbReference>
<gene>
    <name evidence="14" type="ORF">RISW2_16080</name>
</gene>
<dbReference type="OrthoDB" id="913606at2"/>
<keyword evidence="9" id="KW-0902">Two-component regulatory system</keyword>
<comment type="subcellular location">
    <subcellularLocation>
        <location evidence="2">Membrane</location>
    </subcellularLocation>
</comment>
<dbReference type="PROSITE" id="PS50885">
    <property type="entry name" value="HAMP"/>
    <property type="match status" value="1"/>
</dbReference>
<evidence type="ECO:0000313" key="14">
    <source>
        <dbReference type="EMBL" id="ETX30353.1"/>
    </source>
</evidence>
<evidence type="ECO:0000256" key="8">
    <source>
        <dbReference type="ARBA" id="ARBA00022989"/>
    </source>
</evidence>
<evidence type="ECO:0000256" key="5">
    <source>
        <dbReference type="ARBA" id="ARBA00022679"/>
    </source>
</evidence>